<sequence>MTQYESSPQLNPASQIFTELGEKPPARLNEQLSWNLPLQKLRSYIIQSDDLGLPRFGILSVLARRTPFHLYDHKALVGLCSTAFTDGIQIFVNTEFFKSQIPSAHIERINSYHHSMILILLHELSHILFRHHTRMPPQAPPLLWSIATDIAINIRLLKSYNFLQPGDIFESAWGTRPEEIKRYGDSSEEHILFDLWDDPLEVAVPFVEELKNTLKESGSKPVSKEQDERGNVQDIHRHMINADELAEVLESNNLGHIRQRLKMPDPNDKPAYQELNVVSQLNLSADIQTASDVRRNTPSGGLMKGDHLETAYAESVNDQTAAHLSWKTRLNNLILGNGTHYQHCDEMPDDIYYVLPEQMGLNSPLYIGSPIPASPSNNIVCIIDTSGSVSKDMLQNFVGEISNLVTLESNNINQLYMFAADTTVRGSILEFSQDECLALPDNIELEGRGGTDIARVLKEVFTWADSKDDFKQEDFHTLIYFSDLIDKPPLRASLPEKLPNIIFLSPPSIQIKSFKRAVEDFAEVAEIREGTIIDLCKC</sequence>
<dbReference type="RefSeq" id="WP_138593706.1">
    <property type="nucleotide sequence ID" value="NZ_PNBW01000029.1"/>
</dbReference>
<dbReference type="Pfam" id="PF09967">
    <property type="entry name" value="DUF2201"/>
    <property type="match status" value="1"/>
</dbReference>
<dbReference type="SUPFAM" id="SSF53300">
    <property type="entry name" value="vWA-like"/>
    <property type="match status" value="1"/>
</dbReference>
<dbReference type="EMBL" id="PNBW01000029">
    <property type="protein sequence ID" value="TMO76398.1"/>
    <property type="molecule type" value="Genomic_DNA"/>
</dbReference>
<evidence type="ECO:0000313" key="4">
    <source>
        <dbReference type="EMBL" id="TMO76398.1"/>
    </source>
</evidence>
<evidence type="ECO:0000259" key="2">
    <source>
        <dbReference type="Pfam" id="PF13203"/>
    </source>
</evidence>
<reference evidence="5 6" key="2">
    <citation type="submission" date="2019-06" db="EMBL/GenBank/DDBJ databases">
        <title>Co-occurence of chitin degradation, pigmentation and bioactivity in marine Pseudoalteromonas.</title>
        <authorList>
            <person name="Sonnenschein E.C."/>
            <person name="Bech P.K."/>
        </authorList>
    </citation>
    <scope>NUCLEOTIDE SEQUENCE [LARGE SCALE GENOMIC DNA]</scope>
    <source>
        <strain evidence="6">S3790</strain>
        <strain evidence="4 5">S3895</strain>
    </source>
</reference>
<proteinExistence type="predicted"/>
<reference evidence="3" key="3">
    <citation type="submission" date="2019-09" db="EMBL/GenBank/DDBJ databases">
        <title>Co-occurence of chitin degradation, pigmentation and bioactivity in marine Pseudoalteromonas.</title>
        <authorList>
            <person name="Sonnenschein E.C."/>
            <person name="Bech P.K."/>
        </authorList>
    </citation>
    <scope>NUCLEOTIDE SEQUENCE</scope>
    <source>
        <strain evidence="3">S3790</strain>
    </source>
</reference>
<evidence type="ECO:0008006" key="7">
    <source>
        <dbReference type="Google" id="ProtNLM"/>
    </source>
</evidence>
<dbReference type="InterPro" id="IPR025154">
    <property type="entry name" value="Put_metallopeptidase_dom"/>
</dbReference>
<dbReference type="InterPro" id="IPR018698">
    <property type="entry name" value="VWA-like_dom"/>
</dbReference>
<dbReference type="Proteomes" id="UP000307217">
    <property type="component" value="Unassembled WGS sequence"/>
</dbReference>
<dbReference type="OrthoDB" id="9761650at2"/>
<dbReference type="EMBL" id="PNBX01000136">
    <property type="protein sequence ID" value="TMO62498.1"/>
    <property type="molecule type" value="Genomic_DNA"/>
</dbReference>
<name>A0A5S3UXV0_9GAMM</name>
<keyword evidence="5" id="KW-1185">Reference proteome</keyword>
<evidence type="ECO:0000313" key="6">
    <source>
        <dbReference type="Proteomes" id="UP000307217"/>
    </source>
</evidence>
<feature type="domain" description="VWA-like" evidence="1">
    <location>
        <begin position="379"/>
        <end position="460"/>
    </location>
</feature>
<organism evidence="3 6">
    <name type="scientific">Pseudoalteromonas aurantia</name>
    <dbReference type="NCBI Taxonomy" id="43654"/>
    <lineage>
        <taxon>Bacteria</taxon>
        <taxon>Pseudomonadati</taxon>
        <taxon>Pseudomonadota</taxon>
        <taxon>Gammaproteobacteria</taxon>
        <taxon>Alteromonadales</taxon>
        <taxon>Pseudoalteromonadaceae</taxon>
        <taxon>Pseudoalteromonas</taxon>
    </lineage>
</organism>
<dbReference type="InterPro" id="IPR036465">
    <property type="entry name" value="vWFA_dom_sf"/>
</dbReference>
<dbReference type="PANTHER" id="PTHR38730">
    <property type="entry name" value="SLL7028 PROTEIN"/>
    <property type="match status" value="1"/>
</dbReference>
<dbReference type="Proteomes" id="UP000307164">
    <property type="component" value="Unassembled WGS sequence"/>
</dbReference>
<evidence type="ECO:0000313" key="3">
    <source>
        <dbReference type="EMBL" id="TMO62498.1"/>
    </source>
</evidence>
<gene>
    <name evidence="3" type="ORF">CWC19_20255</name>
    <name evidence="4" type="ORF">CWC20_05745</name>
</gene>
<evidence type="ECO:0000313" key="5">
    <source>
        <dbReference type="Proteomes" id="UP000307164"/>
    </source>
</evidence>
<feature type="domain" description="Putative metallopeptidase" evidence="2">
    <location>
        <begin position="114"/>
        <end position="195"/>
    </location>
</feature>
<evidence type="ECO:0000259" key="1">
    <source>
        <dbReference type="Pfam" id="PF09967"/>
    </source>
</evidence>
<dbReference type="AlphaFoldDB" id="A0A5S3UXV0"/>
<reference evidence="3 6" key="1">
    <citation type="submission" date="2018-01" db="EMBL/GenBank/DDBJ databases">
        <authorList>
            <person name="Paulsen S."/>
            <person name="Gram L.K."/>
        </authorList>
    </citation>
    <scope>NUCLEOTIDE SEQUENCE [LARGE SCALE GENOMIC DNA]</scope>
    <source>
        <strain evidence="3 6">S3790</strain>
        <strain evidence="4">S3895</strain>
    </source>
</reference>
<comment type="caution">
    <text evidence="3">The sequence shown here is derived from an EMBL/GenBank/DDBJ whole genome shotgun (WGS) entry which is preliminary data.</text>
</comment>
<dbReference type="Pfam" id="PF13203">
    <property type="entry name" value="DUF2201_N"/>
    <property type="match status" value="1"/>
</dbReference>
<protein>
    <recommendedName>
        <fullName evidence="7">Peptidase</fullName>
    </recommendedName>
</protein>
<dbReference type="PANTHER" id="PTHR38730:SF1">
    <property type="entry name" value="SLL7028 PROTEIN"/>
    <property type="match status" value="1"/>
</dbReference>
<accession>A0A5S3UXV0</accession>